<reference evidence="1" key="1">
    <citation type="submission" date="2022-08" db="UniProtKB">
        <authorList>
            <consortium name="EnsemblMetazoa"/>
        </authorList>
    </citation>
    <scope>IDENTIFICATION</scope>
    <source>
        <strain evidence="1">EBRO</strain>
    </source>
</reference>
<dbReference type="VEuPathDB" id="VectorBase:AATE010583"/>
<accession>A0A182J3C7</accession>
<dbReference type="AlphaFoldDB" id="A0A182J3C7"/>
<protein>
    <submittedName>
        <fullName evidence="1">Uncharacterized protein</fullName>
    </submittedName>
</protein>
<name>A0A182J3C7_ANOAO</name>
<organism evidence="1">
    <name type="scientific">Anopheles atroparvus</name>
    <name type="common">European mosquito</name>
    <dbReference type="NCBI Taxonomy" id="41427"/>
    <lineage>
        <taxon>Eukaryota</taxon>
        <taxon>Metazoa</taxon>
        <taxon>Ecdysozoa</taxon>
        <taxon>Arthropoda</taxon>
        <taxon>Hexapoda</taxon>
        <taxon>Insecta</taxon>
        <taxon>Pterygota</taxon>
        <taxon>Neoptera</taxon>
        <taxon>Endopterygota</taxon>
        <taxon>Diptera</taxon>
        <taxon>Nematocera</taxon>
        <taxon>Culicoidea</taxon>
        <taxon>Culicidae</taxon>
        <taxon>Anophelinae</taxon>
        <taxon>Anopheles</taxon>
    </lineage>
</organism>
<dbReference type="EnsemblMetazoa" id="AATE010583-RA">
    <property type="protein sequence ID" value="AATE010583-PA.1"/>
    <property type="gene ID" value="AATE010583"/>
</dbReference>
<sequence>MLADRSIPIAPRAGRPERCDCTRHEPERSEFSSTLHDAQSLPHIMVPRPAQQVSRCHATPEMRRSSRFLPGPPAKQVFYFSPRPARRSATRHTLGRARLVKYRIVRPMLGHGYGSRYFLGPVRPSKYPLRPTHTAGARNAVLAGMLRHCAPPRTHTHTALLLHLACSGCSAARASMLFLSVRSLSLSLSLTRRGSAVRTLTFAPTPSLSFSLSLARVCCGS</sequence>
<proteinExistence type="predicted"/>
<evidence type="ECO:0000313" key="1">
    <source>
        <dbReference type="EnsemblMetazoa" id="AATE010583-PA.1"/>
    </source>
</evidence>